<protein>
    <recommendedName>
        <fullName evidence="5">RING-type domain-containing protein</fullName>
    </recommendedName>
</protein>
<dbReference type="InterPro" id="IPR001841">
    <property type="entry name" value="Znf_RING"/>
</dbReference>
<dbReference type="AlphaFoldDB" id="A0A8C5SKF6"/>
<sequence>MSSVQEVSSFTEDLLCPICLSLFREPHILECGHSFCAPCLEPCIPKGESQGLLHFYAITTKHGDRGLIAFPKR</sequence>
<dbReference type="PROSITE" id="PS00518">
    <property type="entry name" value="ZF_RING_1"/>
    <property type="match status" value="1"/>
</dbReference>
<evidence type="ECO:0000313" key="6">
    <source>
        <dbReference type="Ensembl" id="ENSLLTP00000018902.1"/>
    </source>
</evidence>
<evidence type="ECO:0000256" key="2">
    <source>
        <dbReference type="ARBA" id="ARBA00022771"/>
    </source>
</evidence>
<dbReference type="SUPFAM" id="SSF57850">
    <property type="entry name" value="RING/U-box"/>
    <property type="match status" value="1"/>
</dbReference>
<dbReference type="Proteomes" id="UP000694406">
    <property type="component" value="Unplaced"/>
</dbReference>
<feature type="domain" description="RING-type" evidence="5">
    <location>
        <begin position="16"/>
        <end position="40"/>
    </location>
</feature>
<keyword evidence="3" id="KW-0862">Zinc</keyword>
<dbReference type="InterPro" id="IPR013083">
    <property type="entry name" value="Znf_RING/FYVE/PHD"/>
</dbReference>
<dbReference type="Gene3D" id="3.30.40.10">
    <property type="entry name" value="Zinc/RING finger domain, C3HC4 (zinc finger)"/>
    <property type="match status" value="1"/>
</dbReference>
<accession>A0A8C5SKF6</accession>
<dbReference type="Pfam" id="PF00097">
    <property type="entry name" value="zf-C3HC4"/>
    <property type="match status" value="1"/>
</dbReference>
<dbReference type="PROSITE" id="PS50089">
    <property type="entry name" value="ZF_RING_2"/>
    <property type="match status" value="1"/>
</dbReference>
<dbReference type="InterPro" id="IPR017907">
    <property type="entry name" value="Znf_RING_CS"/>
</dbReference>
<evidence type="ECO:0000256" key="1">
    <source>
        <dbReference type="ARBA" id="ARBA00022723"/>
    </source>
</evidence>
<dbReference type="InterPro" id="IPR018957">
    <property type="entry name" value="Znf_C3HC4_RING-type"/>
</dbReference>
<dbReference type="GeneTree" id="ENSGT01000000221607"/>
<evidence type="ECO:0000313" key="7">
    <source>
        <dbReference type="Proteomes" id="UP000694406"/>
    </source>
</evidence>
<dbReference type="Ensembl" id="ENSLLTT00000019605.1">
    <property type="protein sequence ID" value="ENSLLTP00000018902.1"/>
    <property type="gene ID" value="ENSLLTG00000014265.1"/>
</dbReference>
<keyword evidence="7" id="KW-1185">Reference proteome</keyword>
<name>A0A8C5SKF6_LATLA</name>
<proteinExistence type="predicted"/>
<evidence type="ECO:0000259" key="5">
    <source>
        <dbReference type="PROSITE" id="PS50089"/>
    </source>
</evidence>
<evidence type="ECO:0000256" key="3">
    <source>
        <dbReference type="ARBA" id="ARBA00022833"/>
    </source>
</evidence>
<keyword evidence="1" id="KW-0479">Metal-binding</keyword>
<reference evidence="6" key="1">
    <citation type="submission" date="2025-08" db="UniProtKB">
        <authorList>
            <consortium name="Ensembl"/>
        </authorList>
    </citation>
    <scope>IDENTIFICATION</scope>
</reference>
<evidence type="ECO:0000256" key="4">
    <source>
        <dbReference type="PROSITE-ProRule" id="PRU00175"/>
    </source>
</evidence>
<dbReference type="GO" id="GO:0008270">
    <property type="term" value="F:zinc ion binding"/>
    <property type="evidence" value="ECO:0007669"/>
    <property type="project" value="UniProtKB-KW"/>
</dbReference>
<keyword evidence="2 4" id="KW-0863">Zinc-finger</keyword>
<reference evidence="6" key="2">
    <citation type="submission" date="2025-09" db="UniProtKB">
        <authorList>
            <consortium name="Ensembl"/>
        </authorList>
    </citation>
    <scope>IDENTIFICATION</scope>
</reference>
<organism evidence="6 7">
    <name type="scientific">Laticauda laticaudata</name>
    <name type="common">Blue-ringed sea krait</name>
    <name type="synonym">Blue-lipped sea krait</name>
    <dbReference type="NCBI Taxonomy" id="8630"/>
    <lineage>
        <taxon>Eukaryota</taxon>
        <taxon>Metazoa</taxon>
        <taxon>Chordata</taxon>
        <taxon>Craniata</taxon>
        <taxon>Vertebrata</taxon>
        <taxon>Euteleostomi</taxon>
        <taxon>Lepidosauria</taxon>
        <taxon>Squamata</taxon>
        <taxon>Bifurcata</taxon>
        <taxon>Unidentata</taxon>
        <taxon>Episquamata</taxon>
        <taxon>Toxicofera</taxon>
        <taxon>Serpentes</taxon>
        <taxon>Colubroidea</taxon>
        <taxon>Elapidae</taxon>
        <taxon>Laticaudinae</taxon>
        <taxon>Laticauda</taxon>
    </lineage>
</organism>